<proteinExistence type="predicted"/>
<evidence type="ECO:0000256" key="1">
    <source>
        <dbReference type="SAM" id="MobiDB-lite"/>
    </source>
</evidence>
<name>A0A914WDN0_9BILA</name>
<dbReference type="WBParaSite" id="PSAMB.scaffold3956size16258.g23137.t1">
    <property type="protein sequence ID" value="PSAMB.scaffold3956size16258.g23137.t1"/>
    <property type="gene ID" value="PSAMB.scaffold3956size16258.g23137"/>
</dbReference>
<protein>
    <submittedName>
        <fullName evidence="5">Uncharacterized protein</fullName>
    </submittedName>
</protein>
<sequence>MSVNRQLTVALLIFLQVSYSYCQSSVAPPAANPSTAANSAGPMNTNSPTTSGVGGQNLLVPTWAITMVVAYTVVKSWRMQN</sequence>
<feature type="signal peptide" evidence="3">
    <location>
        <begin position="1"/>
        <end position="22"/>
    </location>
</feature>
<keyword evidence="4" id="KW-1185">Reference proteome</keyword>
<keyword evidence="2" id="KW-0812">Transmembrane</keyword>
<evidence type="ECO:0000256" key="3">
    <source>
        <dbReference type="SAM" id="SignalP"/>
    </source>
</evidence>
<evidence type="ECO:0000256" key="2">
    <source>
        <dbReference type="SAM" id="Phobius"/>
    </source>
</evidence>
<keyword evidence="3" id="KW-0732">Signal</keyword>
<feature type="region of interest" description="Disordered" evidence="1">
    <location>
        <begin position="25"/>
        <end position="51"/>
    </location>
</feature>
<feature type="chain" id="PRO_5036688355" evidence="3">
    <location>
        <begin position="23"/>
        <end position="81"/>
    </location>
</feature>
<keyword evidence="2" id="KW-0472">Membrane</keyword>
<evidence type="ECO:0000313" key="5">
    <source>
        <dbReference type="WBParaSite" id="PSAMB.scaffold3956size16258.g23137.t1"/>
    </source>
</evidence>
<dbReference type="Proteomes" id="UP000887566">
    <property type="component" value="Unplaced"/>
</dbReference>
<feature type="transmembrane region" description="Helical" evidence="2">
    <location>
        <begin position="60"/>
        <end position="77"/>
    </location>
</feature>
<organism evidence="4 5">
    <name type="scientific">Plectus sambesii</name>
    <dbReference type="NCBI Taxonomy" id="2011161"/>
    <lineage>
        <taxon>Eukaryota</taxon>
        <taxon>Metazoa</taxon>
        <taxon>Ecdysozoa</taxon>
        <taxon>Nematoda</taxon>
        <taxon>Chromadorea</taxon>
        <taxon>Plectida</taxon>
        <taxon>Plectina</taxon>
        <taxon>Plectoidea</taxon>
        <taxon>Plectidae</taxon>
        <taxon>Plectus</taxon>
    </lineage>
</organism>
<feature type="compositionally biased region" description="Low complexity" evidence="1">
    <location>
        <begin position="25"/>
        <end position="42"/>
    </location>
</feature>
<evidence type="ECO:0000313" key="4">
    <source>
        <dbReference type="Proteomes" id="UP000887566"/>
    </source>
</evidence>
<keyword evidence="2" id="KW-1133">Transmembrane helix</keyword>
<accession>A0A914WDN0</accession>
<reference evidence="5" key="1">
    <citation type="submission" date="2022-11" db="UniProtKB">
        <authorList>
            <consortium name="WormBaseParasite"/>
        </authorList>
    </citation>
    <scope>IDENTIFICATION</scope>
</reference>
<dbReference type="AlphaFoldDB" id="A0A914WDN0"/>